<dbReference type="GO" id="GO:0008168">
    <property type="term" value="F:methyltransferase activity"/>
    <property type="evidence" value="ECO:0007669"/>
    <property type="project" value="UniProtKB-KW"/>
</dbReference>
<evidence type="ECO:0000259" key="2">
    <source>
        <dbReference type="Pfam" id="PF13649"/>
    </source>
</evidence>
<dbReference type="GO" id="GO:0032259">
    <property type="term" value="P:methylation"/>
    <property type="evidence" value="ECO:0007669"/>
    <property type="project" value="UniProtKB-KW"/>
</dbReference>
<dbReference type="PANTHER" id="PTHR43464:SF3">
    <property type="entry name" value="SAM-DEPENDENT METHYLTRANSFERASE"/>
    <property type="match status" value="1"/>
</dbReference>
<reference evidence="3 4" key="1">
    <citation type="submission" date="2024-09" db="EMBL/GenBank/DDBJ databases">
        <authorList>
            <person name="Lee S.D."/>
        </authorList>
    </citation>
    <scope>NUCLEOTIDE SEQUENCE [LARGE SCALE GENOMIC DNA]</scope>
    <source>
        <strain evidence="3 4">N1-1</strain>
    </source>
</reference>
<gene>
    <name evidence="3" type="ORF">ACEZDG_06740</name>
</gene>
<accession>A0ABV6V5H3</accession>
<keyword evidence="4" id="KW-1185">Reference proteome</keyword>
<comment type="caution">
    <text evidence="3">The sequence shown here is derived from an EMBL/GenBank/DDBJ whole genome shotgun (WGS) entry which is preliminary data.</text>
</comment>
<keyword evidence="3" id="KW-0808">Transferase</keyword>
<dbReference type="InterPro" id="IPR029063">
    <property type="entry name" value="SAM-dependent_MTases_sf"/>
</dbReference>
<dbReference type="Proteomes" id="UP001592582">
    <property type="component" value="Unassembled WGS sequence"/>
</dbReference>
<dbReference type="Gene3D" id="3.40.50.150">
    <property type="entry name" value="Vaccinia Virus protein VP39"/>
    <property type="match status" value="1"/>
</dbReference>
<proteinExistence type="predicted"/>
<dbReference type="EC" id="2.1.1.-" evidence="3"/>
<evidence type="ECO:0000313" key="4">
    <source>
        <dbReference type="Proteomes" id="UP001592582"/>
    </source>
</evidence>
<protein>
    <submittedName>
        <fullName evidence="3">Cyclopropane-fatty-acyl-phospholipid synthase family protein</fullName>
        <ecNumber evidence="3">2.1.1.-</ecNumber>
    </submittedName>
</protein>
<dbReference type="PANTHER" id="PTHR43464">
    <property type="entry name" value="METHYLTRANSFERASE"/>
    <property type="match status" value="1"/>
</dbReference>
<dbReference type="EMBL" id="JBHEZX010000002">
    <property type="protein sequence ID" value="MFC1408975.1"/>
    <property type="molecule type" value="Genomic_DNA"/>
</dbReference>
<keyword evidence="3" id="KW-0489">Methyltransferase</keyword>
<dbReference type="SUPFAM" id="SSF53335">
    <property type="entry name" value="S-adenosyl-L-methionine-dependent methyltransferases"/>
    <property type="match status" value="1"/>
</dbReference>
<feature type="domain" description="Methyltransferase" evidence="2">
    <location>
        <begin position="55"/>
        <end position="150"/>
    </location>
</feature>
<name>A0ABV6V5H3_9ACTN</name>
<evidence type="ECO:0000313" key="3">
    <source>
        <dbReference type="EMBL" id="MFC1408975.1"/>
    </source>
</evidence>
<dbReference type="Pfam" id="PF13649">
    <property type="entry name" value="Methyltransf_25"/>
    <property type="match status" value="1"/>
</dbReference>
<dbReference type="RefSeq" id="WP_380503799.1">
    <property type="nucleotide sequence ID" value="NZ_JBHEZX010000002.1"/>
</dbReference>
<evidence type="ECO:0000256" key="1">
    <source>
        <dbReference type="SAM" id="MobiDB-lite"/>
    </source>
</evidence>
<dbReference type="CDD" id="cd02440">
    <property type="entry name" value="AdoMet_MTases"/>
    <property type="match status" value="1"/>
</dbReference>
<sequence length="268" mass="28608">MNPEMISELAHTQHPINSPLGDASVDRLLDRTVNTVPSASLADTASTGRGGRTRVLDLGCGEGAWLLRALARYPGVTAEGVDLSARALAKARSEAVALRVDQRLLLHQQDAAEFVSAEPFDAVLSVGATHAFGGLLPTLDAAGKHLAPGGRVLVGDAFWQSKPSPAAREMLGSYEDLATTMDSVVAHGWTPVFGHISTREELDDFEWCWTGSLTTWALDHPEDPACAEVLAVASTHRSEWLRDYRDSFGFLTLVLGRTPKGVGIGQSA</sequence>
<dbReference type="InterPro" id="IPR041698">
    <property type="entry name" value="Methyltransf_25"/>
</dbReference>
<organism evidence="3 4">
    <name type="scientific">Streptacidiphilus alkalitolerans</name>
    <dbReference type="NCBI Taxonomy" id="3342712"/>
    <lineage>
        <taxon>Bacteria</taxon>
        <taxon>Bacillati</taxon>
        <taxon>Actinomycetota</taxon>
        <taxon>Actinomycetes</taxon>
        <taxon>Kitasatosporales</taxon>
        <taxon>Streptomycetaceae</taxon>
        <taxon>Streptacidiphilus</taxon>
    </lineage>
</organism>
<feature type="region of interest" description="Disordered" evidence="1">
    <location>
        <begin position="1"/>
        <end position="21"/>
    </location>
</feature>